<dbReference type="AlphaFoldDB" id="A0A1X2H994"/>
<gene>
    <name evidence="1" type="ORF">BCR43DRAFT_295835</name>
</gene>
<accession>A0A1X2H994</accession>
<name>A0A1X2H994_SYNRA</name>
<protein>
    <submittedName>
        <fullName evidence="1">Uncharacterized protein</fullName>
    </submittedName>
</protein>
<evidence type="ECO:0000313" key="2">
    <source>
        <dbReference type="Proteomes" id="UP000242180"/>
    </source>
</evidence>
<comment type="caution">
    <text evidence="1">The sequence shown here is derived from an EMBL/GenBank/DDBJ whole genome shotgun (WGS) entry which is preliminary data.</text>
</comment>
<keyword evidence="2" id="KW-1185">Reference proteome</keyword>
<sequence>MSSIQRAFIDEYYAREQAFFHNLPQDCKDKLEQEEIDLNDSFLYGEMAFMLLGLKPCVLIQFPVPGLCRVYKDQVIDPMLSQQRDVCAEVITAVVQSPELDDMRGSVIVSRQPPPAVFFPTDSDPQVLAEDTLAELLDYPGTLPKVEEELSIMFEIGYIDADNGRLLTTFVALIHQLPRVHAHFSSYHDACAQINLNLKFYCRRMT</sequence>
<organism evidence="1 2">
    <name type="scientific">Syncephalastrum racemosum</name>
    <name type="common">Filamentous fungus</name>
    <dbReference type="NCBI Taxonomy" id="13706"/>
    <lineage>
        <taxon>Eukaryota</taxon>
        <taxon>Fungi</taxon>
        <taxon>Fungi incertae sedis</taxon>
        <taxon>Mucoromycota</taxon>
        <taxon>Mucoromycotina</taxon>
        <taxon>Mucoromycetes</taxon>
        <taxon>Mucorales</taxon>
        <taxon>Syncephalastraceae</taxon>
        <taxon>Syncephalastrum</taxon>
    </lineage>
</organism>
<reference evidence="1 2" key="1">
    <citation type="submission" date="2016-07" db="EMBL/GenBank/DDBJ databases">
        <title>Pervasive Adenine N6-methylation of Active Genes in Fungi.</title>
        <authorList>
            <consortium name="DOE Joint Genome Institute"/>
            <person name="Mondo S.J."/>
            <person name="Dannebaum R.O."/>
            <person name="Kuo R.C."/>
            <person name="Labutti K."/>
            <person name="Haridas S."/>
            <person name="Kuo A."/>
            <person name="Salamov A."/>
            <person name="Ahrendt S.R."/>
            <person name="Lipzen A."/>
            <person name="Sullivan W."/>
            <person name="Andreopoulos W.B."/>
            <person name="Clum A."/>
            <person name="Lindquist E."/>
            <person name="Daum C."/>
            <person name="Ramamoorthy G.K."/>
            <person name="Gryganskyi A."/>
            <person name="Culley D."/>
            <person name="Magnuson J.K."/>
            <person name="James T.Y."/>
            <person name="O'Malley M.A."/>
            <person name="Stajich J.E."/>
            <person name="Spatafora J.W."/>
            <person name="Visel A."/>
            <person name="Grigoriev I.V."/>
        </authorList>
    </citation>
    <scope>NUCLEOTIDE SEQUENCE [LARGE SCALE GENOMIC DNA]</scope>
    <source>
        <strain evidence="1 2">NRRL 2496</strain>
    </source>
</reference>
<dbReference type="STRING" id="13706.A0A1X2H994"/>
<dbReference type="Proteomes" id="UP000242180">
    <property type="component" value="Unassembled WGS sequence"/>
</dbReference>
<dbReference type="OMA" id="AFEYFAL"/>
<dbReference type="InParanoid" id="A0A1X2H994"/>
<evidence type="ECO:0000313" key="1">
    <source>
        <dbReference type="EMBL" id="ORY95229.1"/>
    </source>
</evidence>
<proteinExistence type="predicted"/>
<dbReference type="OrthoDB" id="61900at2759"/>
<dbReference type="EMBL" id="MCGN01000006">
    <property type="protein sequence ID" value="ORY95229.1"/>
    <property type="molecule type" value="Genomic_DNA"/>
</dbReference>